<keyword evidence="2" id="KW-0812">Transmembrane</keyword>
<feature type="region of interest" description="Disordered" evidence="1">
    <location>
        <begin position="1"/>
        <end position="23"/>
    </location>
</feature>
<name>A0A0V7ZBP5_9CYAN</name>
<evidence type="ECO:0000313" key="3">
    <source>
        <dbReference type="EMBL" id="KST61929.1"/>
    </source>
</evidence>
<comment type="caution">
    <text evidence="3">The sequence shown here is derived from an EMBL/GenBank/DDBJ whole genome shotgun (WGS) entry which is preliminary data.</text>
</comment>
<sequence length="161" mass="18562">MDFEPKDNAEETPEDLEFAEPQKRKPLEILRDTEAFLRRPTVGAIVPIVSPELSKRIEEASFIAEDTLSELAEIDFDQISDWELRPARIKIGLSFVGFSALTILVLLLYLTTLHPELNPTQQIGLYWREYVWFVCLGVTGMFILGREAMRQVEKPRKSPKR</sequence>
<dbReference type="OrthoDB" id="425810at2"/>
<gene>
    <name evidence="3" type="ORF">BC008_07745</name>
</gene>
<keyword evidence="2" id="KW-0472">Membrane</keyword>
<proteinExistence type="predicted"/>
<organism evidence="3 4">
    <name type="scientific">Mastigocoleus testarum BC008</name>
    <dbReference type="NCBI Taxonomy" id="371196"/>
    <lineage>
        <taxon>Bacteria</taxon>
        <taxon>Bacillati</taxon>
        <taxon>Cyanobacteriota</taxon>
        <taxon>Cyanophyceae</taxon>
        <taxon>Nostocales</taxon>
        <taxon>Hapalosiphonaceae</taxon>
        <taxon>Mastigocoleus</taxon>
    </lineage>
</organism>
<feature type="transmembrane region" description="Helical" evidence="2">
    <location>
        <begin position="91"/>
        <end position="110"/>
    </location>
</feature>
<dbReference type="RefSeq" id="WP_027846281.1">
    <property type="nucleotide sequence ID" value="NZ_LMTZ01000167.1"/>
</dbReference>
<dbReference type="Proteomes" id="UP000053372">
    <property type="component" value="Unassembled WGS sequence"/>
</dbReference>
<dbReference type="EMBL" id="LMTZ01000167">
    <property type="protein sequence ID" value="KST61929.1"/>
    <property type="molecule type" value="Genomic_DNA"/>
</dbReference>
<keyword evidence="2" id="KW-1133">Transmembrane helix</keyword>
<evidence type="ECO:0000256" key="2">
    <source>
        <dbReference type="SAM" id="Phobius"/>
    </source>
</evidence>
<evidence type="ECO:0000256" key="1">
    <source>
        <dbReference type="SAM" id="MobiDB-lite"/>
    </source>
</evidence>
<protein>
    <submittedName>
        <fullName evidence="3">Uncharacterized protein</fullName>
    </submittedName>
</protein>
<reference evidence="3 4" key="1">
    <citation type="journal article" date="2015" name="Genome Announc.">
        <title>Draft Genome of the Euendolithic (true boring) Cyanobacterium Mastigocoleus testarum strain BC008.</title>
        <authorList>
            <person name="Guida B.S."/>
            <person name="Garcia-Pichel F."/>
        </authorList>
    </citation>
    <scope>NUCLEOTIDE SEQUENCE [LARGE SCALE GENOMIC DNA]</scope>
    <source>
        <strain evidence="3 4">BC008</strain>
    </source>
</reference>
<evidence type="ECO:0000313" key="4">
    <source>
        <dbReference type="Proteomes" id="UP000053372"/>
    </source>
</evidence>
<feature type="transmembrane region" description="Helical" evidence="2">
    <location>
        <begin position="130"/>
        <end position="149"/>
    </location>
</feature>
<accession>A0A0V7ZBP5</accession>
<dbReference type="AlphaFoldDB" id="A0A0V7ZBP5"/>
<keyword evidence="4" id="KW-1185">Reference proteome</keyword>